<dbReference type="Gene3D" id="3.40.47.10">
    <property type="match status" value="1"/>
</dbReference>
<feature type="region of interest" description="Disordered" evidence="1">
    <location>
        <begin position="101"/>
        <end position="130"/>
    </location>
</feature>
<evidence type="ECO:0000313" key="2">
    <source>
        <dbReference type="EMBL" id="EUA75165.1"/>
    </source>
</evidence>
<organism evidence="2">
    <name type="scientific">Mycobacterium xenopi 4042</name>
    <dbReference type="NCBI Taxonomy" id="1299334"/>
    <lineage>
        <taxon>Bacteria</taxon>
        <taxon>Bacillati</taxon>
        <taxon>Actinomycetota</taxon>
        <taxon>Actinomycetes</taxon>
        <taxon>Mycobacteriales</taxon>
        <taxon>Mycobacteriaceae</taxon>
        <taxon>Mycobacterium</taxon>
    </lineage>
</organism>
<gene>
    <name evidence="2" type="ORF">I553_3057</name>
</gene>
<name>X8E5P9_MYCXE</name>
<evidence type="ECO:0000256" key="1">
    <source>
        <dbReference type="SAM" id="MobiDB-lite"/>
    </source>
</evidence>
<dbReference type="GO" id="GO:0016746">
    <property type="term" value="F:acyltransferase activity"/>
    <property type="evidence" value="ECO:0007669"/>
    <property type="project" value="InterPro"/>
</dbReference>
<dbReference type="InterPro" id="IPR016039">
    <property type="entry name" value="Thiolase-like"/>
</dbReference>
<comment type="caution">
    <text evidence="2">The sequence shown here is derived from an EMBL/GenBank/DDBJ whole genome shotgun (WGS) entry which is preliminary data.</text>
</comment>
<proteinExistence type="predicted"/>
<feature type="compositionally biased region" description="Polar residues" evidence="1">
    <location>
        <begin position="110"/>
        <end position="120"/>
    </location>
</feature>
<dbReference type="PATRIC" id="fig|1299334.3.peg.569"/>
<reference evidence="2" key="1">
    <citation type="submission" date="2014-01" db="EMBL/GenBank/DDBJ databases">
        <authorList>
            <person name="Brown-Elliot B."/>
            <person name="Wallace R."/>
            <person name="Lenaerts A."/>
            <person name="Ordway D."/>
            <person name="DeGroote M.A."/>
            <person name="Parker T."/>
            <person name="Sizemore C."/>
            <person name="Tallon L.J."/>
            <person name="Sadzewicz L.K."/>
            <person name="Sengamalay N."/>
            <person name="Fraser C.M."/>
            <person name="Hine E."/>
            <person name="Shefchek K.A."/>
            <person name="Das S.P."/>
            <person name="Tettelin H."/>
        </authorList>
    </citation>
    <scope>NUCLEOTIDE SEQUENCE [LARGE SCALE GENOMIC DNA]</scope>
    <source>
        <strain evidence="2">4042</strain>
    </source>
</reference>
<dbReference type="EMBL" id="JAOB01000010">
    <property type="protein sequence ID" value="EUA75165.1"/>
    <property type="molecule type" value="Genomic_DNA"/>
</dbReference>
<feature type="compositionally biased region" description="Basic residues" evidence="1">
    <location>
        <begin position="121"/>
        <end position="130"/>
    </location>
</feature>
<dbReference type="AlphaFoldDB" id="X8E5P9"/>
<protein>
    <submittedName>
        <fullName evidence="2">Uncharacterized protein</fullName>
    </submittedName>
</protein>
<accession>X8E5P9</accession>
<sequence length="130" mass="14153">MMGMCQMLRDGVIPPNRSLDCVDDELAGSQHFVWVRDTLRLAGSSAESRLITSLGFGHVSGLIALVHPQAFLAALSPEQREDYQRRADARCWRSTPAAAAIAGGPPCTNGPPTAASTTGQRKSRRRRRCY</sequence>